<dbReference type="InterPro" id="IPR018060">
    <property type="entry name" value="HTH_AraC"/>
</dbReference>
<dbReference type="eggNOG" id="COG2169">
    <property type="taxonomic scope" value="Bacteria"/>
</dbReference>
<name>K9UF44_CHAP6</name>
<keyword evidence="6" id="KW-0804">Transcription</keyword>
<evidence type="ECO:0000256" key="3">
    <source>
        <dbReference type="ARBA" id="ARBA00023015"/>
    </source>
</evidence>
<evidence type="ECO:0000256" key="1">
    <source>
        <dbReference type="ARBA" id="ARBA00001947"/>
    </source>
</evidence>
<sequence>MHQERDIYQSMTLKEEDCWQAVLSRDTSLNGVFVYAVRSTGVYCRPGCAARQPRREQVVFFVLPEVAEQAGFRSCQRCCPRNPAPPDPQFDLVLQVCRYIEANVRDPLPLKVLSERINKSPSYLQRTFKQIMGTTPRAFTEAHRLRQLKTLLKQRQSVATALYQAGYGSSSCLYGRAVPHLGMTPLTYQRGRVVSYKERKIMGGK</sequence>
<evidence type="ECO:0000256" key="5">
    <source>
        <dbReference type="ARBA" id="ARBA00023159"/>
    </source>
</evidence>
<keyword evidence="9" id="KW-1185">Reference proteome</keyword>
<dbReference type="STRING" id="1173020.Cha6605_1670"/>
<dbReference type="EMBL" id="CP003600">
    <property type="protein sequence ID" value="AFY92809.1"/>
    <property type="molecule type" value="Genomic_DNA"/>
</dbReference>
<dbReference type="Proteomes" id="UP000010366">
    <property type="component" value="Chromosome"/>
</dbReference>
<dbReference type="InterPro" id="IPR004026">
    <property type="entry name" value="Ada_DNA_repair_Zn-bd"/>
</dbReference>
<dbReference type="Gene3D" id="3.40.10.10">
    <property type="entry name" value="DNA Methylphosphotriester Repair Domain"/>
    <property type="match status" value="1"/>
</dbReference>
<evidence type="ECO:0000313" key="8">
    <source>
        <dbReference type="EMBL" id="AFY92809.1"/>
    </source>
</evidence>
<keyword evidence="3" id="KW-0805">Transcription regulation</keyword>
<evidence type="ECO:0000259" key="7">
    <source>
        <dbReference type="PROSITE" id="PS01124"/>
    </source>
</evidence>
<evidence type="ECO:0000256" key="2">
    <source>
        <dbReference type="ARBA" id="ARBA00022603"/>
    </source>
</evidence>
<keyword evidence="5" id="KW-0010">Activator</keyword>
<dbReference type="SMART" id="SM00342">
    <property type="entry name" value="HTH_ARAC"/>
    <property type="match status" value="1"/>
</dbReference>
<evidence type="ECO:0000256" key="6">
    <source>
        <dbReference type="ARBA" id="ARBA00023163"/>
    </source>
</evidence>
<dbReference type="GO" id="GO:0006281">
    <property type="term" value="P:DNA repair"/>
    <property type="evidence" value="ECO:0007669"/>
    <property type="project" value="InterPro"/>
</dbReference>
<dbReference type="Pfam" id="PF02805">
    <property type="entry name" value="Ada_Zn_binding"/>
    <property type="match status" value="1"/>
</dbReference>
<dbReference type="InterPro" id="IPR009057">
    <property type="entry name" value="Homeodomain-like_sf"/>
</dbReference>
<dbReference type="GO" id="GO:0008168">
    <property type="term" value="F:methyltransferase activity"/>
    <property type="evidence" value="ECO:0007669"/>
    <property type="project" value="UniProtKB-KW"/>
</dbReference>
<comment type="cofactor">
    <cofactor evidence="1">
        <name>Zn(2+)</name>
        <dbReference type="ChEBI" id="CHEBI:29105"/>
    </cofactor>
</comment>
<dbReference type="HOGENOM" id="CLU_000445_81_3_3"/>
<dbReference type="PROSITE" id="PS01124">
    <property type="entry name" value="HTH_ARAC_FAMILY_2"/>
    <property type="match status" value="1"/>
</dbReference>
<evidence type="ECO:0000256" key="4">
    <source>
        <dbReference type="ARBA" id="ARBA00023125"/>
    </source>
</evidence>
<dbReference type="GO" id="GO:0003700">
    <property type="term" value="F:DNA-binding transcription factor activity"/>
    <property type="evidence" value="ECO:0007669"/>
    <property type="project" value="InterPro"/>
</dbReference>
<dbReference type="SUPFAM" id="SSF57884">
    <property type="entry name" value="Ada DNA repair protein, N-terminal domain (N-Ada 10)"/>
    <property type="match status" value="1"/>
</dbReference>
<feature type="domain" description="HTH araC/xylS-type" evidence="7">
    <location>
        <begin position="94"/>
        <end position="191"/>
    </location>
</feature>
<dbReference type="PANTHER" id="PTHR43280">
    <property type="entry name" value="ARAC-FAMILY TRANSCRIPTIONAL REGULATOR"/>
    <property type="match status" value="1"/>
</dbReference>
<protein>
    <submittedName>
        <fullName evidence="8">Adenosine deaminase</fullName>
    </submittedName>
</protein>
<dbReference type="InterPro" id="IPR016220">
    <property type="entry name" value="Me-P-triester_DNA_alkyl-Trfase"/>
</dbReference>
<dbReference type="KEGG" id="cmp:Cha6605_1670"/>
<dbReference type="GO" id="GO:0008270">
    <property type="term" value="F:zinc ion binding"/>
    <property type="evidence" value="ECO:0007669"/>
    <property type="project" value="InterPro"/>
</dbReference>
<dbReference type="InterPro" id="IPR035451">
    <property type="entry name" value="Ada-like_dom_sf"/>
</dbReference>
<keyword evidence="2" id="KW-0489">Methyltransferase</keyword>
<proteinExistence type="predicted"/>
<dbReference type="Pfam" id="PF12833">
    <property type="entry name" value="HTH_18"/>
    <property type="match status" value="1"/>
</dbReference>
<dbReference type="SUPFAM" id="SSF46689">
    <property type="entry name" value="Homeodomain-like"/>
    <property type="match status" value="1"/>
</dbReference>
<dbReference type="GO" id="GO:0032259">
    <property type="term" value="P:methylation"/>
    <property type="evidence" value="ECO:0007669"/>
    <property type="project" value="UniProtKB-KW"/>
</dbReference>
<reference evidence="8 9" key="1">
    <citation type="submission" date="2012-05" db="EMBL/GenBank/DDBJ databases">
        <title>Finished chromosome of genome of Chamaesiphon sp. PCC 6605.</title>
        <authorList>
            <consortium name="US DOE Joint Genome Institute"/>
            <person name="Gugger M."/>
            <person name="Coursin T."/>
            <person name="Rippka R."/>
            <person name="Tandeau De Marsac N."/>
            <person name="Huntemann M."/>
            <person name="Wei C.-L."/>
            <person name="Han J."/>
            <person name="Detter J.C."/>
            <person name="Han C."/>
            <person name="Tapia R."/>
            <person name="Chen A."/>
            <person name="Kyrpides N."/>
            <person name="Mavromatis K."/>
            <person name="Markowitz V."/>
            <person name="Szeto E."/>
            <person name="Ivanova N."/>
            <person name="Pagani I."/>
            <person name="Pati A."/>
            <person name="Goodwin L."/>
            <person name="Nordberg H.P."/>
            <person name="Cantor M.N."/>
            <person name="Hua S.X."/>
            <person name="Woyke T."/>
            <person name="Kerfeld C.A."/>
        </authorList>
    </citation>
    <scope>NUCLEOTIDE SEQUENCE [LARGE SCALE GENOMIC DNA]</scope>
    <source>
        <strain evidence="9">ATCC 27169 / PCC 6605</strain>
    </source>
</reference>
<dbReference type="PANTHER" id="PTHR43280:SF28">
    <property type="entry name" value="HTH-TYPE TRANSCRIPTIONAL ACTIVATOR RHAS"/>
    <property type="match status" value="1"/>
</dbReference>
<keyword evidence="2" id="KW-0808">Transferase</keyword>
<gene>
    <name evidence="8" type="ORF">Cha6605_1670</name>
</gene>
<dbReference type="Gene3D" id="1.10.10.60">
    <property type="entry name" value="Homeodomain-like"/>
    <property type="match status" value="1"/>
</dbReference>
<dbReference type="AlphaFoldDB" id="K9UF44"/>
<organism evidence="8 9">
    <name type="scientific">Chamaesiphon minutus (strain ATCC 27169 / PCC 6605)</name>
    <dbReference type="NCBI Taxonomy" id="1173020"/>
    <lineage>
        <taxon>Bacteria</taxon>
        <taxon>Bacillati</taxon>
        <taxon>Cyanobacteriota</taxon>
        <taxon>Cyanophyceae</taxon>
        <taxon>Gomontiellales</taxon>
        <taxon>Chamaesiphonaceae</taxon>
        <taxon>Chamaesiphon</taxon>
    </lineage>
</organism>
<dbReference type="GO" id="GO:0043565">
    <property type="term" value="F:sequence-specific DNA binding"/>
    <property type="evidence" value="ECO:0007669"/>
    <property type="project" value="InterPro"/>
</dbReference>
<accession>K9UF44</accession>
<evidence type="ECO:0000313" key="9">
    <source>
        <dbReference type="Proteomes" id="UP000010366"/>
    </source>
</evidence>
<dbReference type="PIRSF" id="PIRSF000408">
    <property type="entry name" value="Alkyltransferas_AdaA"/>
    <property type="match status" value="1"/>
</dbReference>
<keyword evidence="4" id="KW-0238">DNA-binding</keyword>